<keyword evidence="1" id="KW-0812">Transmembrane</keyword>
<keyword evidence="1" id="KW-1133">Transmembrane helix</keyword>
<evidence type="ECO:0000259" key="2">
    <source>
        <dbReference type="Pfam" id="PF04024"/>
    </source>
</evidence>
<feature type="transmembrane region" description="Helical" evidence="1">
    <location>
        <begin position="20"/>
        <end position="44"/>
    </location>
</feature>
<dbReference type="EMBL" id="BAABJW010000001">
    <property type="protein sequence ID" value="GAA4803292.1"/>
    <property type="molecule type" value="Genomic_DNA"/>
</dbReference>
<evidence type="ECO:0000256" key="1">
    <source>
        <dbReference type="SAM" id="Phobius"/>
    </source>
</evidence>
<evidence type="ECO:0000313" key="4">
    <source>
        <dbReference type="Proteomes" id="UP001501433"/>
    </source>
</evidence>
<dbReference type="Proteomes" id="UP001501433">
    <property type="component" value="Unassembled WGS sequence"/>
</dbReference>
<reference evidence="4" key="1">
    <citation type="journal article" date="2019" name="Int. J. Syst. Evol. Microbiol.">
        <title>The Global Catalogue of Microorganisms (GCM) 10K type strain sequencing project: providing services to taxonomists for standard genome sequencing and annotation.</title>
        <authorList>
            <consortium name="The Broad Institute Genomics Platform"/>
            <consortium name="The Broad Institute Genome Sequencing Center for Infectious Disease"/>
            <person name="Wu L."/>
            <person name="Ma J."/>
        </authorList>
    </citation>
    <scope>NUCLEOTIDE SEQUENCE [LARGE SCALE GENOMIC DNA]</scope>
    <source>
        <strain evidence="4">JCM 18325</strain>
    </source>
</reference>
<gene>
    <name evidence="3" type="ORF">GCM10023330_06830</name>
</gene>
<dbReference type="RefSeq" id="WP_345275528.1">
    <property type="nucleotide sequence ID" value="NZ_BAABJW010000001.1"/>
</dbReference>
<feature type="domain" description="Phage shock protein PspC N-terminal" evidence="2">
    <location>
        <begin position="1"/>
        <end position="44"/>
    </location>
</feature>
<sequence>MILGVAEWLSVKLGWKASHIRIAFVISVLFFGAGIGLYLILWIVKMFSK</sequence>
<dbReference type="InterPro" id="IPR007168">
    <property type="entry name" value="Phageshock_PspC_N"/>
</dbReference>
<comment type="caution">
    <text evidence="3">The sequence shown here is derived from an EMBL/GenBank/DDBJ whole genome shotgun (WGS) entry which is preliminary data.</text>
</comment>
<accession>A0ABP9C5G9</accession>
<keyword evidence="4" id="KW-1185">Reference proteome</keyword>
<name>A0ABP9C5G9_9FLAO</name>
<keyword evidence="1" id="KW-0472">Membrane</keyword>
<dbReference type="Pfam" id="PF04024">
    <property type="entry name" value="PspC"/>
    <property type="match status" value="1"/>
</dbReference>
<proteinExistence type="predicted"/>
<organism evidence="3 4">
    <name type="scientific">Litoribaculum gwangyangense</name>
    <dbReference type="NCBI Taxonomy" id="1130722"/>
    <lineage>
        <taxon>Bacteria</taxon>
        <taxon>Pseudomonadati</taxon>
        <taxon>Bacteroidota</taxon>
        <taxon>Flavobacteriia</taxon>
        <taxon>Flavobacteriales</taxon>
        <taxon>Flavobacteriaceae</taxon>
        <taxon>Litoribaculum</taxon>
    </lineage>
</organism>
<evidence type="ECO:0000313" key="3">
    <source>
        <dbReference type="EMBL" id="GAA4803292.1"/>
    </source>
</evidence>
<protein>
    <recommendedName>
        <fullName evidence="2">Phage shock protein PspC N-terminal domain-containing protein</fullName>
    </recommendedName>
</protein>